<name>A0A3G5AHU6_9VIRU</name>
<accession>A0A3G5AHU6</accession>
<proteinExistence type="predicted"/>
<evidence type="ECO:0000313" key="1">
    <source>
        <dbReference type="EMBL" id="AYV86785.1"/>
    </source>
</evidence>
<reference evidence="1" key="1">
    <citation type="submission" date="2018-10" db="EMBL/GenBank/DDBJ databases">
        <title>Hidden diversity of soil giant viruses.</title>
        <authorList>
            <person name="Schulz F."/>
            <person name="Alteio L."/>
            <person name="Goudeau D."/>
            <person name="Ryan E.M."/>
            <person name="Malmstrom R.R."/>
            <person name="Blanchard J."/>
            <person name="Woyke T."/>
        </authorList>
    </citation>
    <scope>NUCLEOTIDE SEQUENCE</scope>
    <source>
        <strain evidence="1">SYV1</strain>
    </source>
</reference>
<protein>
    <submittedName>
        <fullName evidence="1">Uncharacterized protein</fullName>
    </submittedName>
</protein>
<sequence length="150" mass="16899">MSSIDPIASLLGPAPHLFPSLDELIRWQNSQMDCDELTESSHSLDFSLDNTVEKIPNSIVLSQVDEKPSELKEITSPEVLLNVLKSLESSKVKVDQQTNSKMQAFVTNSETLDSDDTWERFLGSHPEFQLIDNAPQSENELYKSLNIKHL</sequence>
<organism evidence="1">
    <name type="scientific">Sylvanvirus sp</name>
    <dbReference type="NCBI Taxonomy" id="2487774"/>
    <lineage>
        <taxon>Viruses</taxon>
    </lineage>
</organism>
<dbReference type="EMBL" id="MK072515">
    <property type="protein sequence ID" value="AYV86785.1"/>
    <property type="molecule type" value="Genomic_DNA"/>
</dbReference>
<gene>
    <name evidence="1" type="ORF">Sylvanvirus9_15</name>
</gene>